<dbReference type="SUPFAM" id="SSF51658">
    <property type="entry name" value="Xylose isomerase-like"/>
    <property type="match status" value="1"/>
</dbReference>
<dbReference type="Pfam" id="PF01261">
    <property type="entry name" value="AP_endonuc_2"/>
    <property type="match status" value="1"/>
</dbReference>
<sequence length="273" mass="31522">MMGSSFVLKPKYKLGLQLYTIRNAMAKDTRGTLAKIASFGYQEVETYGFNRQYYKFTPAEFRSLMENSGLTSPSGHYDLDKYVLPGKTVDDLNRYVDECIQGALILKQTYIVWPWLDESLRSIEKFKEIVTTLNKIGERINKAGLQLAYHNHNFEFIDHNGDTGYAMLLRDSDPNYVKLELDLYWSTYMKQDLPALFKKHPGRFPLWHLKDKDKTNPELHTTMGDGDIDFTKLLSYSSEAGAKHMYVEQGNNYIPNDMACVEKSAAYTKKLLR</sequence>
<dbReference type="Gene3D" id="3.20.20.150">
    <property type="entry name" value="Divalent-metal-dependent TIM barrel enzymes"/>
    <property type="match status" value="1"/>
</dbReference>
<dbReference type="Proteomes" id="UP000263900">
    <property type="component" value="Chromosome"/>
</dbReference>
<reference evidence="2 3" key="1">
    <citation type="submission" date="2018-09" db="EMBL/GenBank/DDBJ databases">
        <title>Genome sequencing of strain 6GH32-13.</title>
        <authorList>
            <person name="Weon H.-Y."/>
            <person name="Heo J."/>
            <person name="Kwon S.-W."/>
        </authorList>
    </citation>
    <scope>NUCLEOTIDE SEQUENCE [LARGE SCALE GENOMIC DNA]</scope>
    <source>
        <strain evidence="2 3">5GH32-13</strain>
    </source>
</reference>
<evidence type="ECO:0000259" key="1">
    <source>
        <dbReference type="Pfam" id="PF01261"/>
    </source>
</evidence>
<dbReference type="AlphaFoldDB" id="A0A3B7MY88"/>
<protein>
    <submittedName>
        <fullName evidence="2">Sugar phosphate isomerase/epimerase</fullName>
    </submittedName>
</protein>
<feature type="domain" description="Xylose isomerase-like TIM barrel" evidence="1">
    <location>
        <begin position="33"/>
        <end position="249"/>
    </location>
</feature>
<gene>
    <name evidence="2" type="ORF">D3H65_05180</name>
</gene>
<keyword evidence="3" id="KW-1185">Reference proteome</keyword>
<dbReference type="PANTHER" id="PTHR12110">
    <property type="entry name" value="HYDROXYPYRUVATE ISOMERASE"/>
    <property type="match status" value="1"/>
</dbReference>
<dbReference type="EMBL" id="CP032157">
    <property type="protein sequence ID" value="AXY78523.1"/>
    <property type="molecule type" value="Genomic_DNA"/>
</dbReference>
<dbReference type="InterPro" id="IPR050312">
    <property type="entry name" value="IolE/XylAMocC-like"/>
</dbReference>
<dbReference type="InterPro" id="IPR036237">
    <property type="entry name" value="Xyl_isomerase-like_sf"/>
</dbReference>
<evidence type="ECO:0000313" key="3">
    <source>
        <dbReference type="Proteomes" id="UP000263900"/>
    </source>
</evidence>
<proteinExistence type="predicted"/>
<organism evidence="2 3">
    <name type="scientific">Paraflavitalea soli</name>
    <dbReference type="NCBI Taxonomy" id="2315862"/>
    <lineage>
        <taxon>Bacteria</taxon>
        <taxon>Pseudomonadati</taxon>
        <taxon>Bacteroidota</taxon>
        <taxon>Chitinophagia</taxon>
        <taxon>Chitinophagales</taxon>
        <taxon>Chitinophagaceae</taxon>
        <taxon>Paraflavitalea</taxon>
    </lineage>
</organism>
<name>A0A3B7MY88_9BACT</name>
<dbReference type="KEGG" id="pseg:D3H65_05180"/>
<dbReference type="GO" id="GO:0016853">
    <property type="term" value="F:isomerase activity"/>
    <property type="evidence" value="ECO:0007669"/>
    <property type="project" value="UniProtKB-KW"/>
</dbReference>
<dbReference type="PANTHER" id="PTHR12110:SF41">
    <property type="entry name" value="INOSOSE DEHYDRATASE"/>
    <property type="match status" value="1"/>
</dbReference>
<accession>A0A3B7MY88</accession>
<dbReference type="OrthoDB" id="9798407at2"/>
<keyword evidence="2" id="KW-0413">Isomerase</keyword>
<dbReference type="InterPro" id="IPR013022">
    <property type="entry name" value="Xyl_isomerase-like_TIM-brl"/>
</dbReference>
<evidence type="ECO:0000313" key="2">
    <source>
        <dbReference type="EMBL" id="AXY78523.1"/>
    </source>
</evidence>